<dbReference type="SUPFAM" id="SSF51658">
    <property type="entry name" value="Xylose isomerase-like"/>
    <property type="match status" value="1"/>
</dbReference>
<dbReference type="PANTHER" id="PTHR12110:SF52">
    <property type="entry name" value="XYLOSE ISOMERASE"/>
    <property type="match status" value="1"/>
</dbReference>
<sequence>MTARPAARPAAGRLAAAPGLEGLSLNTATTKRWTLPEAVDGCVRAGVPGIGLWRDRVAETGAAEAARLVREAGLTVTSLCRGGFLTAPDAAGRAAALEDNRRAVEEAATLGTDVLVLVCGGLPEGSRDLPGARRAVADALAELAPFAKEHGVRPAIEPLHPMFCADRAVVSTLGQALDLAEEVEARTGDDGVGVVVDTYHVWWDPQVEEQIARAAGRILAFQVCDWTLPLPADALLGRGHVGDGLIDIPRLAAAVAAAGYTGFTEVEIFNQEVWDTPGEQALRTLVERHRTHLARI</sequence>
<evidence type="ECO:0000313" key="2">
    <source>
        <dbReference type="EMBL" id="GHH65996.1"/>
    </source>
</evidence>
<feature type="domain" description="Xylose isomerase-like TIM barrel" evidence="1">
    <location>
        <begin position="42"/>
        <end position="287"/>
    </location>
</feature>
<dbReference type="Gene3D" id="3.20.20.150">
    <property type="entry name" value="Divalent-metal-dependent TIM barrel enzymes"/>
    <property type="match status" value="1"/>
</dbReference>
<dbReference type="InterPro" id="IPR013022">
    <property type="entry name" value="Xyl_isomerase-like_TIM-brl"/>
</dbReference>
<evidence type="ECO:0000313" key="3">
    <source>
        <dbReference type="Proteomes" id="UP000617734"/>
    </source>
</evidence>
<organism evidence="2 3">
    <name type="scientific">Kitasatospora indigofera</name>
    <dbReference type="NCBI Taxonomy" id="67307"/>
    <lineage>
        <taxon>Bacteria</taxon>
        <taxon>Bacillati</taxon>
        <taxon>Actinomycetota</taxon>
        <taxon>Actinomycetes</taxon>
        <taxon>Kitasatosporales</taxon>
        <taxon>Streptomycetaceae</taxon>
        <taxon>Kitasatospora</taxon>
    </lineage>
</organism>
<keyword evidence="3" id="KW-1185">Reference proteome</keyword>
<dbReference type="InterPro" id="IPR050312">
    <property type="entry name" value="IolE/XylAMocC-like"/>
</dbReference>
<dbReference type="EMBL" id="BNBO01000007">
    <property type="protein sequence ID" value="GHH65996.1"/>
    <property type="molecule type" value="Genomic_DNA"/>
</dbReference>
<dbReference type="Proteomes" id="UP000617734">
    <property type="component" value="Unassembled WGS sequence"/>
</dbReference>
<proteinExistence type="predicted"/>
<evidence type="ECO:0000259" key="1">
    <source>
        <dbReference type="Pfam" id="PF01261"/>
    </source>
</evidence>
<dbReference type="Pfam" id="PF01261">
    <property type="entry name" value="AP_endonuc_2"/>
    <property type="match status" value="1"/>
</dbReference>
<gene>
    <name evidence="2" type="ORF">GCM10018781_19120</name>
</gene>
<reference evidence="2" key="1">
    <citation type="journal article" date="2014" name="Int. J. Syst. Evol. Microbiol.">
        <title>Complete genome sequence of Corynebacterium casei LMG S-19264T (=DSM 44701T), isolated from a smear-ripened cheese.</title>
        <authorList>
            <consortium name="US DOE Joint Genome Institute (JGI-PGF)"/>
            <person name="Walter F."/>
            <person name="Albersmeier A."/>
            <person name="Kalinowski J."/>
            <person name="Ruckert C."/>
        </authorList>
    </citation>
    <scope>NUCLEOTIDE SEQUENCE</scope>
    <source>
        <strain evidence="2">JCM 4646</strain>
    </source>
</reference>
<dbReference type="PANTHER" id="PTHR12110">
    <property type="entry name" value="HYDROXYPYRUVATE ISOMERASE"/>
    <property type="match status" value="1"/>
</dbReference>
<dbReference type="GeneID" id="95352394"/>
<protein>
    <submittedName>
        <fullName evidence="2">Xylose isomerase</fullName>
    </submittedName>
</protein>
<dbReference type="RefSeq" id="WP_190210383.1">
    <property type="nucleotide sequence ID" value="NZ_BNBO01000007.1"/>
</dbReference>
<comment type="caution">
    <text evidence="2">The sequence shown here is derived from an EMBL/GenBank/DDBJ whole genome shotgun (WGS) entry which is preliminary data.</text>
</comment>
<name>A0A919KNS1_9ACTN</name>
<dbReference type="InterPro" id="IPR036237">
    <property type="entry name" value="Xyl_isomerase-like_sf"/>
</dbReference>
<reference evidence="2" key="2">
    <citation type="submission" date="2020-09" db="EMBL/GenBank/DDBJ databases">
        <authorList>
            <person name="Sun Q."/>
            <person name="Ohkuma M."/>
        </authorList>
    </citation>
    <scope>NUCLEOTIDE SEQUENCE</scope>
    <source>
        <strain evidence="2">JCM 4646</strain>
    </source>
</reference>
<dbReference type="GO" id="GO:0016853">
    <property type="term" value="F:isomerase activity"/>
    <property type="evidence" value="ECO:0007669"/>
    <property type="project" value="UniProtKB-KW"/>
</dbReference>
<keyword evidence="2" id="KW-0413">Isomerase</keyword>
<accession>A0A919KNS1</accession>
<dbReference type="AlphaFoldDB" id="A0A919KNS1"/>